<dbReference type="Gene3D" id="3.40.50.300">
    <property type="entry name" value="P-loop containing nucleotide triphosphate hydrolases"/>
    <property type="match status" value="2"/>
</dbReference>
<feature type="transmembrane region" description="Helical" evidence="9">
    <location>
        <begin position="1546"/>
        <end position="1564"/>
    </location>
</feature>
<keyword evidence="7 9" id="KW-0472">Membrane</keyword>
<evidence type="ECO:0000256" key="6">
    <source>
        <dbReference type="ARBA" id="ARBA00022989"/>
    </source>
</evidence>
<feature type="transmembrane region" description="Helical" evidence="9">
    <location>
        <begin position="1389"/>
        <end position="1411"/>
    </location>
</feature>
<dbReference type="CDD" id="cd18604">
    <property type="entry name" value="ABC_6TM_VMR1_D2_like"/>
    <property type="match status" value="1"/>
</dbReference>
<feature type="transmembrane region" description="Helical" evidence="9">
    <location>
        <begin position="235"/>
        <end position="257"/>
    </location>
</feature>
<proteinExistence type="predicted"/>
<dbReference type="PROSITE" id="PS50893">
    <property type="entry name" value="ABC_TRANSPORTER_2"/>
    <property type="match status" value="2"/>
</dbReference>
<feature type="transmembrane region" description="Helical" evidence="9">
    <location>
        <begin position="1020"/>
        <end position="1044"/>
    </location>
</feature>
<comment type="caution">
    <text evidence="12">The sequence shown here is derived from an EMBL/GenBank/DDBJ whole genome shotgun (WGS) entry which is preliminary data.</text>
</comment>
<feature type="compositionally biased region" description="Basic and acidic residues" evidence="8">
    <location>
        <begin position="471"/>
        <end position="481"/>
    </location>
</feature>
<evidence type="ECO:0000259" key="11">
    <source>
        <dbReference type="PROSITE" id="PS50929"/>
    </source>
</evidence>
<protein>
    <submittedName>
        <fullName evidence="12">Integral peroxisomal membrane peroxin-domain-containing protein</fullName>
    </submittedName>
</protein>
<dbReference type="SUPFAM" id="SSF52540">
    <property type="entry name" value="P-loop containing nucleoside triphosphate hydrolases"/>
    <property type="match status" value="2"/>
</dbReference>
<reference evidence="12 13" key="1">
    <citation type="submission" date="2024-07" db="EMBL/GenBank/DDBJ databases">
        <title>Section-level genome sequencing and comparative genomics of Aspergillus sections Usti and Cavernicolus.</title>
        <authorList>
            <consortium name="Lawrence Berkeley National Laboratory"/>
            <person name="Nybo J.L."/>
            <person name="Vesth T.C."/>
            <person name="Theobald S."/>
            <person name="Frisvad J.C."/>
            <person name="Larsen T.O."/>
            <person name="Kjaerboelling I."/>
            <person name="Rothschild-Mancinelli K."/>
            <person name="Lyhne E.K."/>
            <person name="Kogle M.E."/>
            <person name="Barry K."/>
            <person name="Clum A."/>
            <person name="Na H."/>
            <person name="Ledsgaard L."/>
            <person name="Lin J."/>
            <person name="Lipzen A."/>
            <person name="Kuo A."/>
            <person name="Riley R."/>
            <person name="Mondo S."/>
            <person name="Labutti K."/>
            <person name="Haridas S."/>
            <person name="Pangalinan J."/>
            <person name="Salamov A.A."/>
            <person name="Simmons B.A."/>
            <person name="Magnuson J.K."/>
            <person name="Chen J."/>
            <person name="Drula E."/>
            <person name="Henrissat B."/>
            <person name="Wiebenga A."/>
            <person name="Lubbers R.J."/>
            <person name="Gomes A.C."/>
            <person name="Makela M.R."/>
            <person name="Stajich J."/>
            <person name="Grigoriev I.V."/>
            <person name="Mortensen U.H."/>
            <person name="De Vries R.P."/>
            <person name="Baker S.E."/>
            <person name="Andersen M.R."/>
        </authorList>
    </citation>
    <scope>NUCLEOTIDE SEQUENCE [LARGE SCALE GENOMIC DNA]</scope>
    <source>
        <strain evidence="12 13">CBS 588.65</strain>
    </source>
</reference>
<feature type="region of interest" description="Disordered" evidence="8">
    <location>
        <begin position="1"/>
        <end position="43"/>
    </location>
</feature>
<feature type="transmembrane region" description="Helical" evidence="9">
    <location>
        <begin position="1470"/>
        <end position="1499"/>
    </location>
</feature>
<dbReference type="InterPro" id="IPR010482">
    <property type="entry name" value="TECPR1-like_DysF"/>
</dbReference>
<evidence type="ECO:0000256" key="9">
    <source>
        <dbReference type="SAM" id="Phobius"/>
    </source>
</evidence>
<keyword evidence="3 9" id="KW-0812">Transmembrane</keyword>
<keyword evidence="2" id="KW-0813">Transport</keyword>
<dbReference type="PANTHER" id="PTHR24223:SF415">
    <property type="entry name" value="FI20190P1"/>
    <property type="match status" value="1"/>
</dbReference>
<keyword evidence="6 9" id="KW-1133">Transmembrane helix</keyword>
<dbReference type="PANTHER" id="PTHR24223">
    <property type="entry name" value="ATP-BINDING CASSETTE SUB-FAMILY C"/>
    <property type="match status" value="1"/>
</dbReference>
<comment type="subcellular location">
    <subcellularLocation>
        <location evidence="1">Membrane</location>
        <topology evidence="1">Multi-pass membrane protein</topology>
    </subcellularLocation>
</comment>
<feature type="transmembrane region" description="Helical" evidence="9">
    <location>
        <begin position="1570"/>
        <end position="1589"/>
    </location>
</feature>
<organism evidence="12 13">
    <name type="scientific">Aspergillus granulosus</name>
    <dbReference type="NCBI Taxonomy" id="176169"/>
    <lineage>
        <taxon>Eukaryota</taxon>
        <taxon>Fungi</taxon>
        <taxon>Dikarya</taxon>
        <taxon>Ascomycota</taxon>
        <taxon>Pezizomycotina</taxon>
        <taxon>Eurotiomycetes</taxon>
        <taxon>Eurotiomycetidae</taxon>
        <taxon>Eurotiales</taxon>
        <taxon>Aspergillaceae</taxon>
        <taxon>Aspergillus</taxon>
        <taxon>Aspergillus subgen. Nidulantes</taxon>
    </lineage>
</organism>
<dbReference type="SUPFAM" id="SSF90123">
    <property type="entry name" value="ABC transporter transmembrane region"/>
    <property type="match status" value="2"/>
</dbReference>
<dbReference type="CDD" id="cd18596">
    <property type="entry name" value="ABC_6TM_VMR1_D1_like"/>
    <property type="match status" value="1"/>
</dbReference>
<sequence length="1960" mass="218410">MEEFTVDAFADRDDPSPPSRGRQNATPVDVNSRRHDRSVSSVRRSMQDRLLTKILQQVIPVEDVKDESVSAGVKPAPADAKRPAFSLPVMGNNFRRFNARIGIVFQFQTQVERLFGWKQPSHTFSFLFVYSFICLDPNLLVVLPIATLLLFVMVPAFLARHPPPPSTSTSSITPYYSYQGPALAPAKTIKPAPETSKDFFRNMRDLQNSMADFSDLHDSAVSALAPMTNFSNEKLSSAVFLVCTLLTAMLFLTSHLIPWRYIMLVGGNASILSKHPNIKEFLDSIAEDLGSDSLKPEVPVSSDPAQLPLMRLLGDISLDSFPEEREVEIFEIQYRSLAPYAEQDWETFLFSPVPYDPLSPSRIAGGTPKGCRFFEDVQPPVGWAWKSKKWELDLDCREWVVERMITGVGFEVPGSPSESGSGTDEIGGWVWDLPSISSPRGDDDVASALGYEGFAQNPGEKMKGKKKKGKERASQDIEEKGNTGPNVMGEWRRRRWDSANARLSPCAIGYFALIPAAVAFCAWLSYMLRKLPFVQRPKWARPFVQELPPSPELPLDQTKHRLGWVIALLAISILGSAAELGKVVINGSSLGNCILLASWIATVLLIAIERPRTCPILLFVYYVAAGAIEVAFITNHRAYAISNLFTYQLAAGAALLGCAGTLIMPLRPASLPRIDISAVGQKPSSDFRSPEDNLRLWQFLSVSWMAPLMSVGKERKLDESDVWFLGFEFQHKRLHEKFRQLRGSVLGRLLKANGIDIIIISTISLVQLTCEFSGPLLLQQLLQAMKDENRSNRVALVYASLTLALGLVAAQSQVFNLWYGRRCYERSRGEMMMMVYEKALLRKNVFDQRAEEKGDETERQEDEIADDTPKKKSGLWSFLTFGRGNSKEKAKTAVSMGKIFNILRGDVYEVAQRFWEVDSLINKPIGLVIAIILVWKVLGPSCFLGVLAVLMAQLVNVFITRGLLRRERVRRQATDTRLQVSSQFVEALRHLRWYGWQNHWLRQVMEAREAELRLQVVTRLWNLGIIIVNMLASGLFPVVALYAYTLLAGHPLSVDIIFPALQLFTMLESRLRAIPDLITVLINASIAMERIEDFMAEPDKETRDLTSSLDSAPLQLEACSFAWPGKSSLVLSDIDVKISQGLTVVHGKVGAGKTALLQALLGELDKKQGTVYISNEMIGYCAQTPWLQSMSIRDNILFSSPYDEQRYKRVLDACALLPDLSNFKHGDLSFVGENGIGLSGGQKARVALARAVYSTSRILLLDDPLSALDHNTAESIVQKCLMGPLMEGRVVVLVTHRTHLVRHLADQIILIQDGRAVTEGKSSVSLDADDQASNSAKAGSTDAESTDETELEDHSAAVPSKFIEEEHRADWGVKAAVYWNYIKAGRYRWWCALVVVITIFRVSTVAQTWFLKEWGEAYNEMIHVFGQHGSRKSMFFSPLTSFSTAQGLSDWTPKNPLDDFPAPTDNVRPWLLAFLGIVTFQAFAMLVARIFMLVIVYCAGKKLFQEVMIGVSHATFRFFDVTPVGRLMNRLTSDIGVVDGDISGQFQLIAFLLITWVSAIVVIASVTPVFLAFSFLLTAAFIFTFLHFLPSSQSLRRLEMVSLSPLISNFGELLHGLTTVRAFHAEPRFQDRVIAVVDKFQGMDHFYWSLQSWLSYRFEGLSVFSTFCLTVLALYTDVSPGLAAFVLISANSFVAATHGLCRTYGQLQMDFVSVERVDELLHVDQEPPGTINPPASWPKFGGDIVFEDVSIRYAPHLDLSLNEITLRIPGGSTTALIGRTGSGKSTLAVSLLSAIQPESGRILIDGIDIAEVDKQALRTRVTFVAQDPVLFPGSIRHNLDPTEEYSDEECTEVLRRICAKRGWTLTTHVDAGGRNLSQGERQLIGLARAVLRRSSIVILDEATASIDHESSLEIQQVLREEMRESTVVTIAHRLEAIKDADYFVELEAGRVARAGYVRDM</sequence>
<feature type="domain" description="ABC transmembrane type-1" evidence="11">
    <location>
        <begin position="758"/>
        <end position="1083"/>
    </location>
</feature>
<feature type="transmembrane region" description="Helical" evidence="9">
    <location>
        <begin position="507"/>
        <end position="528"/>
    </location>
</feature>
<accession>A0ABR4GXA1</accession>
<feature type="domain" description="ABC transporter" evidence="10">
    <location>
        <begin position="1744"/>
        <end position="1960"/>
    </location>
</feature>
<evidence type="ECO:0000256" key="7">
    <source>
        <dbReference type="ARBA" id="ARBA00023136"/>
    </source>
</evidence>
<feature type="transmembrane region" description="Helical" evidence="9">
    <location>
        <begin position="615"/>
        <end position="633"/>
    </location>
</feature>
<keyword evidence="5" id="KW-0067">ATP-binding</keyword>
<evidence type="ECO:0000256" key="1">
    <source>
        <dbReference type="ARBA" id="ARBA00004141"/>
    </source>
</evidence>
<dbReference type="Proteomes" id="UP001610334">
    <property type="component" value="Unassembled WGS sequence"/>
</dbReference>
<keyword evidence="13" id="KW-1185">Reference proteome</keyword>
<feature type="transmembrane region" description="Helical" evidence="9">
    <location>
        <begin position="562"/>
        <end position="578"/>
    </location>
</feature>
<dbReference type="InterPro" id="IPR011527">
    <property type="entry name" value="ABC1_TM_dom"/>
</dbReference>
<dbReference type="Pfam" id="PF00664">
    <property type="entry name" value="ABC_membrane"/>
    <property type="match status" value="2"/>
</dbReference>
<dbReference type="InterPro" id="IPR017871">
    <property type="entry name" value="ABC_transporter-like_CS"/>
</dbReference>
<evidence type="ECO:0000256" key="8">
    <source>
        <dbReference type="SAM" id="MobiDB-lite"/>
    </source>
</evidence>
<feature type="transmembrane region" description="Helical" evidence="9">
    <location>
        <begin position="584"/>
        <end position="608"/>
    </location>
</feature>
<feature type="transmembrane region" description="Helical" evidence="9">
    <location>
        <begin position="944"/>
        <end position="964"/>
    </location>
</feature>
<feature type="compositionally biased region" description="Polar residues" evidence="8">
    <location>
        <begin position="1322"/>
        <end position="1338"/>
    </location>
</feature>
<dbReference type="InterPro" id="IPR003593">
    <property type="entry name" value="AAA+_ATPase"/>
</dbReference>
<dbReference type="Gene3D" id="1.20.1560.10">
    <property type="entry name" value="ABC transporter type 1, transmembrane domain"/>
    <property type="match status" value="2"/>
</dbReference>
<dbReference type="EMBL" id="JBFXLT010000137">
    <property type="protein sequence ID" value="KAL2807599.1"/>
    <property type="molecule type" value="Genomic_DNA"/>
</dbReference>
<dbReference type="PROSITE" id="PS00211">
    <property type="entry name" value="ABC_TRANSPORTER_1"/>
    <property type="match status" value="2"/>
</dbReference>
<evidence type="ECO:0000259" key="10">
    <source>
        <dbReference type="PROSITE" id="PS50893"/>
    </source>
</evidence>
<evidence type="ECO:0000256" key="3">
    <source>
        <dbReference type="ARBA" id="ARBA00022692"/>
    </source>
</evidence>
<dbReference type="PROSITE" id="PS50929">
    <property type="entry name" value="ABC_TM1F"/>
    <property type="match status" value="2"/>
</dbReference>
<dbReference type="Pfam" id="PF00005">
    <property type="entry name" value="ABC_tran"/>
    <property type="match status" value="2"/>
</dbReference>
<dbReference type="InterPro" id="IPR027417">
    <property type="entry name" value="P-loop_NTPase"/>
</dbReference>
<evidence type="ECO:0000256" key="5">
    <source>
        <dbReference type="ARBA" id="ARBA00022840"/>
    </source>
</evidence>
<feature type="domain" description="ABC transmembrane type-1" evidence="11">
    <location>
        <begin position="1433"/>
        <end position="1709"/>
    </location>
</feature>
<feature type="domain" description="ABC transporter" evidence="10">
    <location>
        <begin position="1114"/>
        <end position="1338"/>
    </location>
</feature>
<dbReference type="InterPro" id="IPR003439">
    <property type="entry name" value="ABC_transporter-like_ATP-bd"/>
</dbReference>
<feature type="transmembrane region" description="Helical" evidence="9">
    <location>
        <begin position="920"/>
        <end position="938"/>
    </location>
</feature>
<evidence type="ECO:0000313" key="12">
    <source>
        <dbReference type="EMBL" id="KAL2807599.1"/>
    </source>
</evidence>
<evidence type="ECO:0000256" key="4">
    <source>
        <dbReference type="ARBA" id="ARBA00022741"/>
    </source>
</evidence>
<feature type="transmembrane region" description="Helical" evidence="9">
    <location>
        <begin position="645"/>
        <end position="666"/>
    </location>
</feature>
<feature type="region of interest" description="Disordered" evidence="8">
    <location>
        <begin position="454"/>
        <end position="488"/>
    </location>
</feature>
<feature type="transmembrane region" description="Helical" evidence="9">
    <location>
        <begin position="757"/>
        <end position="778"/>
    </location>
</feature>
<evidence type="ECO:0000313" key="13">
    <source>
        <dbReference type="Proteomes" id="UP001610334"/>
    </source>
</evidence>
<dbReference type="InterPro" id="IPR036640">
    <property type="entry name" value="ABC1_TM_sf"/>
</dbReference>
<dbReference type="CDD" id="cd03250">
    <property type="entry name" value="ABCC_MRP_domain1"/>
    <property type="match status" value="1"/>
</dbReference>
<keyword evidence="4" id="KW-0547">Nucleotide-binding</keyword>
<gene>
    <name evidence="12" type="ORF">BJX63DRAFT_425257</name>
</gene>
<evidence type="ECO:0000256" key="2">
    <source>
        <dbReference type="ARBA" id="ARBA00022448"/>
    </source>
</evidence>
<dbReference type="InterPro" id="IPR050173">
    <property type="entry name" value="ABC_transporter_C-like"/>
</dbReference>
<feature type="transmembrane region" description="Helical" evidence="9">
    <location>
        <begin position="139"/>
        <end position="159"/>
    </location>
</feature>
<name>A0ABR4GXA1_9EURO</name>
<dbReference type="SMART" id="SM00382">
    <property type="entry name" value="AAA"/>
    <property type="match status" value="2"/>
</dbReference>
<dbReference type="CDD" id="cd03244">
    <property type="entry name" value="ABCC_MRP_domain2"/>
    <property type="match status" value="1"/>
</dbReference>
<feature type="transmembrane region" description="Helical" evidence="9">
    <location>
        <begin position="798"/>
        <end position="819"/>
    </location>
</feature>
<dbReference type="Pfam" id="PF06398">
    <property type="entry name" value="Pex24p"/>
    <property type="match status" value="1"/>
</dbReference>
<feature type="region of interest" description="Disordered" evidence="8">
    <location>
        <begin position="1322"/>
        <end position="1355"/>
    </location>
</feature>